<accession>A0A4R6IR51</accession>
<reference evidence="2 3" key="1">
    <citation type="submission" date="2019-03" db="EMBL/GenBank/DDBJ databases">
        <title>Genomic Encyclopedia of Archaeal and Bacterial Type Strains, Phase II (KMG-II): from individual species to whole genera.</title>
        <authorList>
            <person name="Goeker M."/>
        </authorList>
    </citation>
    <scope>NUCLEOTIDE SEQUENCE [LARGE SCALE GENOMIC DNA]</scope>
    <source>
        <strain evidence="2 3">DSM 19034</strain>
    </source>
</reference>
<dbReference type="Proteomes" id="UP000295499">
    <property type="component" value="Unassembled WGS sequence"/>
</dbReference>
<organism evidence="2 3">
    <name type="scientific">Pedobacter duraquae</name>
    <dbReference type="NCBI Taxonomy" id="425511"/>
    <lineage>
        <taxon>Bacteria</taxon>
        <taxon>Pseudomonadati</taxon>
        <taxon>Bacteroidota</taxon>
        <taxon>Sphingobacteriia</taxon>
        <taxon>Sphingobacteriales</taxon>
        <taxon>Sphingobacteriaceae</taxon>
        <taxon>Pedobacter</taxon>
    </lineage>
</organism>
<keyword evidence="1" id="KW-0812">Transmembrane</keyword>
<dbReference type="AlphaFoldDB" id="A0A4R6IR51"/>
<protein>
    <recommendedName>
        <fullName evidence="4">Transmembrane protein</fullName>
    </recommendedName>
</protein>
<sequence length="308" mass="35721">MFEDYREIVFAAYKRKKEEGLLSSNLHAPSPARLRNQCEITYDENYSLADENILKGFFGAKGDATDYSLRIRNFDIDKFRPLVKFLNGRITYTDDKNIELLSWLINFSPRPYPLWKKNSVISDQISAENSGIEDELLDKQDIKSVVPNEPEGILEKSLKSHQTESGSTYIDKRKIISSRVVSNATKRKLIYAFVASAIVFGSSYFFYNKNNQGCMYWNGNRYQSVGCNIKVSGANVLALDTFQVNHVRKITRPDTITRSSIRKIWYAKINGMPEFFTDSSYHPTDNRKRMLPLTEYMYDKYIEPQKHK</sequence>
<dbReference type="OrthoDB" id="1340494at2"/>
<keyword evidence="1" id="KW-1133">Transmembrane helix</keyword>
<comment type="caution">
    <text evidence="2">The sequence shown here is derived from an EMBL/GenBank/DDBJ whole genome shotgun (WGS) entry which is preliminary data.</text>
</comment>
<evidence type="ECO:0000313" key="2">
    <source>
        <dbReference type="EMBL" id="TDO24859.1"/>
    </source>
</evidence>
<name>A0A4R6IR51_9SPHI</name>
<keyword evidence="3" id="KW-1185">Reference proteome</keyword>
<evidence type="ECO:0008006" key="4">
    <source>
        <dbReference type="Google" id="ProtNLM"/>
    </source>
</evidence>
<keyword evidence="1" id="KW-0472">Membrane</keyword>
<dbReference type="EMBL" id="SNWM01000001">
    <property type="protein sequence ID" value="TDO24859.1"/>
    <property type="molecule type" value="Genomic_DNA"/>
</dbReference>
<dbReference type="RefSeq" id="WP_133553214.1">
    <property type="nucleotide sequence ID" value="NZ_SNWM01000001.1"/>
</dbReference>
<gene>
    <name evidence="2" type="ORF">CLV32_1153</name>
</gene>
<proteinExistence type="predicted"/>
<evidence type="ECO:0000313" key="3">
    <source>
        <dbReference type="Proteomes" id="UP000295499"/>
    </source>
</evidence>
<evidence type="ECO:0000256" key="1">
    <source>
        <dbReference type="SAM" id="Phobius"/>
    </source>
</evidence>
<feature type="transmembrane region" description="Helical" evidence="1">
    <location>
        <begin position="189"/>
        <end position="207"/>
    </location>
</feature>